<evidence type="ECO:0000313" key="13">
    <source>
        <dbReference type="EMBL" id="QFQ12451.1"/>
    </source>
</evidence>
<feature type="active site" description="Proton acceptor" evidence="7">
    <location>
        <position position="87"/>
    </location>
</feature>
<dbReference type="GO" id="GO:0009252">
    <property type="term" value="P:peptidoglycan biosynthetic process"/>
    <property type="evidence" value="ECO:0007669"/>
    <property type="project" value="UniProtKB-KW"/>
</dbReference>
<comment type="similarity">
    <text evidence="1 9">Belongs to the peptidase S11 family.</text>
</comment>
<keyword evidence="4" id="KW-0133">Cell shape</keyword>
<proteinExistence type="inferred from homology"/>
<feature type="domain" description="Peptidase S11 D-alanyl-D-alanine carboxypeptidase A N-terminal" evidence="12">
    <location>
        <begin position="54"/>
        <end position="273"/>
    </location>
</feature>
<feature type="active site" description="Acyl-ester intermediate" evidence="7">
    <location>
        <position position="84"/>
    </location>
</feature>
<evidence type="ECO:0000256" key="10">
    <source>
        <dbReference type="SAM" id="MobiDB-lite"/>
    </source>
</evidence>
<reference evidence="13 14" key="1">
    <citation type="submission" date="2018-11" db="EMBL/GenBank/DDBJ databases">
        <authorList>
            <person name="Na S.W."/>
            <person name="Baik M."/>
        </authorList>
    </citation>
    <scope>NUCLEOTIDE SEQUENCE [LARGE SCALE GENOMIC DNA]</scope>
    <source>
        <strain evidence="13 14">E39</strain>
    </source>
</reference>
<keyword evidence="13" id="KW-0645">Protease</keyword>
<dbReference type="EMBL" id="CP033459">
    <property type="protein sequence ID" value="QFQ12451.1"/>
    <property type="molecule type" value="Genomic_DNA"/>
</dbReference>
<dbReference type="OrthoDB" id="9791132at2"/>
<dbReference type="InterPro" id="IPR018044">
    <property type="entry name" value="Peptidase_S11"/>
</dbReference>
<evidence type="ECO:0000256" key="5">
    <source>
        <dbReference type="ARBA" id="ARBA00022984"/>
    </source>
</evidence>
<feature type="binding site" evidence="8">
    <location>
        <position position="244"/>
    </location>
    <ligand>
        <name>substrate</name>
    </ligand>
</feature>
<keyword evidence="13" id="KW-0121">Carboxypeptidase</keyword>
<dbReference type="KEGG" id="alq:C7Y71_005150"/>
<evidence type="ECO:0000256" key="11">
    <source>
        <dbReference type="SAM" id="SignalP"/>
    </source>
</evidence>
<evidence type="ECO:0000256" key="4">
    <source>
        <dbReference type="ARBA" id="ARBA00022960"/>
    </source>
</evidence>
<dbReference type="GO" id="GO:0071555">
    <property type="term" value="P:cell wall organization"/>
    <property type="evidence" value="ECO:0007669"/>
    <property type="project" value="UniProtKB-KW"/>
</dbReference>
<evidence type="ECO:0000313" key="14">
    <source>
        <dbReference type="Proteomes" id="UP000249375"/>
    </source>
</evidence>
<evidence type="ECO:0000256" key="7">
    <source>
        <dbReference type="PIRSR" id="PIRSR618044-1"/>
    </source>
</evidence>
<feature type="signal peptide" evidence="11">
    <location>
        <begin position="1"/>
        <end position="19"/>
    </location>
</feature>
<organism evidence="13 14">
    <name type="scientific">Pseudoprevotella muciniphila</name>
    <dbReference type="NCBI Taxonomy" id="2133944"/>
    <lineage>
        <taxon>Bacteria</taxon>
        <taxon>Pseudomonadati</taxon>
        <taxon>Bacteroidota</taxon>
        <taxon>Bacteroidia</taxon>
        <taxon>Bacteroidales</taxon>
        <taxon>Prevotellaceae</taxon>
        <taxon>Pseudoprevotella</taxon>
    </lineage>
</organism>
<dbReference type="RefSeq" id="WP_111897316.1">
    <property type="nucleotide sequence ID" value="NZ_CP033459.1"/>
</dbReference>
<dbReference type="SUPFAM" id="SSF56601">
    <property type="entry name" value="beta-lactamase/transpeptidase-like"/>
    <property type="match status" value="1"/>
</dbReference>
<dbReference type="Gene3D" id="3.40.710.10">
    <property type="entry name" value="DD-peptidase/beta-lactamase superfamily"/>
    <property type="match status" value="1"/>
</dbReference>
<keyword evidence="3" id="KW-0378">Hydrolase</keyword>
<sequence>MKRASHLLLASILVFLTVAGCKPDGGNSQDTEKREQTDSLAAEVHLQHVPDTITLSADYAILMDMNTGDILYGKNMDARTSPASLTKMMTCILAVEHGDMTEQMTLGDTCLKNSYYFENEQTWTLRRALQEMMMLSDNGTAYMIANHFSSPDTSFIDMMNIKAKQIGLKNTHFMNPVGFYDPEHYTSARDMANLARYCMKDNWFRIIVATKYDNIRIEKKNSFIDTCKNTNDLLHDYEGCIGIKTGYIQKAGYCIVVAASRGDRTLIAVVMQTPDRETRNADARRLLDEGFKLQELKPGEKLPDAKNVVTPIDTTDSTKSPEPPQEKPEVVAPVAKSEKEDSIDLGKTLVKSKVPRKNRYHRHRYHRRHRR</sequence>
<dbReference type="Pfam" id="PF00768">
    <property type="entry name" value="Peptidase_S11"/>
    <property type="match status" value="1"/>
</dbReference>
<dbReference type="AlphaFoldDB" id="A0A5P8E650"/>
<dbReference type="PANTHER" id="PTHR21581:SF6">
    <property type="entry name" value="TRAFFICKING PROTEIN PARTICLE COMPLEX SUBUNIT 12"/>
    <property type="match status" value="1"/>
</dbReference>
<name>A0A5P8E650_9BACT</name>
<accession>A0A5P8E650</accession>
<keyword evidence="5" id="KW-0573">Peptidoglycan synthesis</keyword>
<dbReference type="PROSITE" id="PS51257">
    <property type="entry name" value="PROKAR_LIPOPROTEIN"/>
    <property type="match status" value="1"/>
</dbReference>
<gene>
    <name evidence="13" type="ORF">C7Y71_005150</name>
</gene>
<feature type="chain" id="PRO_5024290838" evidence="11">
    <location>
        <begin position="20"/>
        <end position="371"/>
    </location>
</feature>
<evidence type="ECO:0000259" key="12">
    <source>
        <dbReference type="Pfam" id="PF00768"/>
    </source>
</evidence>
<evidence type="ECO:0000256" key="9">
    <source>
        <dbReference type="RuleBase" id="RU004016"/>
    </source>
</evidence>
<evidence type="ECO:0000256" key="1">
    <source>
        <dbReference type="ARBA" id="ARBA00007164"/>
    </source>
</evidence>
<dbReference type="GO" id="GO:0006508">
    <property type="term" value="P:proteolysis"/>
    <property type="evidence" value="ECO:0007669"/>
    <property type="project" value="InterPro"/>
</dbReference>
<feature type="active site" evidence="7">
    <location>
        <position position="136"/>
    </location>
</feature>
<dbReference type="GO" id="GO:0008360">
    <property type="term" value="P:regulation of cell shape"/>
    <property type="evidence" value="ECO:0007669"/>
    <property type="project" value="UniProtKB-KW"/>
</dbReference>
<dbReference type="Proteomes" id="UP000249375">
    <property type="component" value="Chromosome"/>
</dbReference>
<evidence type="ECO:0000256" key="3">
    <source>
        <dbReference type="ARBA" id="ARBA00022801"/>
    </source>
</evidence>
<feature type="region of interest" description="Disordered" evidence="10">
    <location>
        <begin position="302"/>
        <end position="371"/>
    </location>
</feature>
<dbReference type="PANTHER" id="PTHR21581">
    <property type="entry name" value="D-ALANYL-D-ALANINE CARBOXYPEPTIDASE"/>
    <property type="match status" value="1"/>
</dbReference>
<dbReference type="InterPro" id="IPR001967">
    <property type="entry name" value="Peptidase_S11_N"/>
</dbReference>
<protein>
    <submittedName>
        <fullName evidence="13">D-alanyl-D-alanine carboxypeptidase</fullName>
    </submittedName>
</protein>
<feature type="compositionally biased region" description="Basic residues" evidence="10">
    <location>
        <begin position="353"/>
        <end position="371"/>
    </location>
</feature>
<evidence type="ECO:0000256" key="2">
    <source>
        <dbReference type="ARBA" id="ARBA00022729"/>
    </source>
</evidence>
<dbReference type="GO" id="GO:0009002">
    <property type="term" value="F:serine-type D-Ala-D-Ala carboxypeptidase activity"/>
    <property type="evidence" value="ECO:0007669"/>
    <property type="project" value="InterPro"/>
</dbReference>
<evidence type="ECO:0000256" key="6">
    <source>
        <dbReference type="ARBA" id="ARBA00023316"/>
    </source>
</evidence>
<evidence type="ECO:0000256" key="8">
    <source>
        <dbReference type="PIRSR" id="PIRSR618044-2"/>
    </source>
</evidence>
<keyword evidence="6" id="KW-0961">Cell wall biogenesis/degradation</keyword>
<keyword evidence="2 11" id="KW-0732">Signal</keyword>
<dbReference type="PRINTS" id="PR00725">
    <property type="entry name" value="DADACBPTASE1"/>
</dbReference>
<dbReference type="InterPro" id="IPR012338">
    <property type="entry name" value="Beta-lactam/transpept-like"/>
</dbReference>
<keyword evidence="14" id="KW-1185">Reference proteome</keyword>